<dbReference type="GO" id="GO:0008168">
    <property type="term" value="F:methyltransferase activity"/>
    <property type="evidence" value="ECO:0007669"/>
    <property type="project" value="UniProtKB-KW"/>
</dbReference>
<comment type="pathway">
    <text evidence="1 9">Porphyrin-containing compound metabolism; protoporphyrin-IX biosynthesis; coproporphyrinogen-III from 5-aminolevulinate: step 3/4.</text>
</comment>
<proteinExistence type="inferred from homology"/>
<comment type="catalytic activity">
    <reaction evidence="8 9">
        <text>hydroxymethylbilane = uroporphyrinogen III + H2O</text>
        <dbReference type="Rhea" id="RHEA:18965"/>
        <dbReference type="ChEBI" id="CHEBI:15377"/>
        <dbReference type="ChEBI" id="CHEBI:57308"/>
        <dbReference type="ChEBI" id="CHEBI:57845"/>
        <dbReference type="EC" id="4.2.1.75"/>
    </reaction>
</comment>
<dbReference type="GO" id="GO:0004852">
    <property type="term" value="F:uroporphyrinogen-III synthase activity"/>
    <property type="evidence" value="ECO:0007669"/>
    <property type="project" value="UniProtKB-UniRule"/>
</dbReference>
<dbReference type="EMBL" id="UGNW01000001">
    <property type="protein sequence ID" value="STX30848.1"/>
    <property type="molecule type" value="Genomic_DNA"/>
</dbReference>
<sequence length="270" mass="30526">MPIPVTTKAITSTRYGKLMKQSLQGLRILNTRPRKQAQNLSNEIEAAGGISIECPTLEIQACDTAWLRSLPGLDQVQHAIFVSPNAAHISMQHLKEKQLRWPSDINVIAVGHGTANTLKEFNIQVNAVPTVPDSEHLLALQSLQVLKDQTVLLFKGEEGRTLIEESLLQKEANLFSVPVYRRVMPQVDEQFMKALWRDDLVDIILLTSEQSMHNLFKMLGMEAQHWLQQKPCMVISQRIAEKAASLGIKKIILSHPERMLDTLHAYREEL</sequence>
<evidence type="ECO:0000256" key="2">
    <source>
        <dbReference type="ARBA" id="ARBA00008133"/>
    </source>
</evidence>
<dbReference type="Gene3D" id="3.40.50.10090">
    <property type="match status" value="2"/>
</dbReference>
<evidence type="ECO:0000259" key="10">
    <source>
        <dbReference type="Pfam" id="PF02602"/>
    </source>
</evidence>
<evidence type="ECO:0000256" key="8">
    <source>
        <dbReference type="ARBA" id="ARBA00048617"/>
    </source>
</evidence>
<dbReference type="CDD" id="cd06578">
    <property type="entry name" value="HemD"/>
    <property type="match status" value="1"/>
</dbReference>
<reference evidence="12 14" key="2">
    <citation type="submission" date="2018-06" db="EMBL/GenBank/DDBJ databases">
        <authorList>
            <consortium name="Pathogen Informatics"/>
            <person name="Doyle S."/>
        </authorList>
    </citation>
    <scope>NUCLEOTIDE SEQUENCE [LARGE SCALE GENOMIC DNA]</scope>
    <source>
        <strain evidence="12 14">NCTC12437</strain>
    </source>
</reference>
<keyword evidence="12" id="KW-0808">Transferase</keyword>
<accession>A0A378I6M1</accession>
<dbReference type="EC" id="4.2.1.75" evidence="3 9"/>
<dbReference type="PANTHER" id="PTHR38042">
    <property type="entry name" value="UROPORPHYRINOGEN-III SYNTHASE, CHLOROPLASTIC"/>
    <property type="match status" value="1"/>
</dbReference>
<feature type="domain" description="Tetrapyrrole biosynthesis uroporphyrinogen III synthase" evidence="10">
    <location>
        <begin position="40"/>
        <end position="254"/>
    </location>
</feature>
<gene>
    <name evidence="11" type="primary">hemD</name>
    <name evidence="11" type="ORF">Lbir_1696</name>
    <name evidence="12" type="ORF">NCTC12437_00615</name>
</gene>
<dbReference type="GO" id="GO:0006782">
    <property type="term" value="P:protoporphyrinogen IX biosynthetic process"/>
    <property type="evidence" value="ECO:0007669"/>
    <property type="project" value="UniProtKB-UniRule"/>
</dbReference>
<dbReference type="Pfam" id="PF02602">
    <property type="entry name" value="HEM4"/>
    <property type="match status" value="1"/>
</dbReference>
<dbReference type="AlphaFoldDB" id="A0A378I6M1"/>
<evidence type="ECO:0000256" key="5">
    <source>
        <dbReference type="ARBA" id="ARBA00023244"/>
    </source>
</evidence>
<dbReference type="Proteomes" id="UP000054735">
    <property type="component" value="Unassembled WGS sequence"/>
</dbReference>
<evidence type="ECO:0000256" key="6">
    <source>
        <dbReference type="ARBA" id="ARBA00037589"/>
    </source>
</evidence>
<dbReference type="PANTHER" id="PTHR38042:SF1">
    <property type="entry name" value="UROPORPHYRINOGEN-III SYNTHASE, CHLOROPLASTIC"/>
    <property type="match status" value="1"/>
</dbReference>
<dbReference type="InterPro" id="IPR039793">
    <property type="entry name" value="UROS/Hem4"/>
</dbReference>
<dbReference type="InterPro" id="IPR003754">
    <property type="entry name" value="4pyrrol_synth_uPrphyn_synth"/>
</dbReference>
<dbReference type="GO" id="GO:0006780">
    <property type="term" value="P:uroporphyrinogen III biosynthetic process"/>
    <property type="evidence" value="ECO:0007669"/>
    <property type="project" value="UniProtKB-UniRule"/>
</dbReference>
<dbReference type="UniPathway" id="UPA00251">
    <property type="reaction ID" value="UER00320"/>
</dbReference>
<keyword evidence="5 9" id="KW-0627">Porphyrin biosynthesis</keyword>
<evidence type="ECO:0000256" key="3">
    <source>
        <dbReference type="ARBA" id="ARBA00013109"/>
    </source>
</evidence>
<keyword evidence="12" id="KW-0489">Methyltransferase</keyword>
<evidence type="ECO:0000256" key="4">
    <source>
        <dbReference type="ARBA" id="ARBA00023239"/>
    </source>
</evidence>
<evidence type="ECO:0000313" key="14">
    <source>
        <dbReference type="Proteomes" id="UP000255066"/>
    </source>
</evidence>
<evidence type="ECO:0000313" key="13">
    <source>
        <dbReference type="Proteomes" id="UP000054735"/>
    </source>
</evidence>
<comment type="similarity">
    <text evidence="2 9">Belongs to the uroporphyrinogen-III synthase family.</text>
</comment>
<dbReference type="Proteomes" id="UP000255066">
    <property type="component" value="Unassembled WGS sequence"/>
</dbReference>
<dbReference type="STRING" id="28083.Lbir_1696"/>
<evidence type="ECO:0000256" key="7">
    <source>
        <dbReference type="ARBA" id="ARBA00040167"/>
    </source>
</evidence>
<evidence type="ECO:0000313" key="12">
    <source>
        <dbReference type="EMBL" id="STX30848.1"/>
    </source>
</evidence>
<protein>
    <recommendedName>
        <fullName evidence="7 9">Uroporphyrinogen-III synthase</fullName>
        <ecNumber evidence="3 9">4.2.1.75</ecNumber>
    </recommendedName>
</protein>
<comment type="function">
    <text evidence="6 9">Catalyzes cyclization of the linear tetrapyrrole, hydroxymethylbilane, to the macrocyclic uroporphyrinogen III.</text>
</comment>
<reference evidence="11 13" key="1">
    <citation type="submission" date="2015-11" db="EMBL/GenBank/DDBJ databases">
        <title>Genomic analysis of 38 Legionella species identifies large and diverse effector repertoires.</title>
        <authorList>
            <person name="Burstein D."/>
            <person name="Amaro F."/>
            <person name="Zusman T."/>
            <person name="Lifshitz Z."/>
            <person name="Cohen O."/>
            <person name="Gilbert J.A."/>
            <person name="Pupko T."/>
            <person name="Shuman H.A."/>
            <person name="Segal G."/>
        </authorList>
    </citation>
    <scope>NUCLEOTIDE SEQUENCE [LARGE SCALE GENOMIC DNA]</scope>
    <source>
        <strain evidence="11 13">CDC#1407-AL-14</strain>
    </source>
</reference>
<evidence type="ECO:0000256" key="1">
    <source>
        <dbReference type="ARBA" id="ARBA00004772"/>
    </source>
</evidence>
<name>A0A378I6M1_9GAMM</name>
<dbReference type="InterPro" id="IPR036108">
    <property type="entry name" value="4pyrrol_syn_uPrphyn_synt_sf"/>
</dbReference>
<dbReference type="GO" id="GO:0032259">
    <property type="term" value="P:methylation"/>
    <property type="evidence" value="ECO:0007669"/>
    <property type="project" value="UniProtKB-KW"/>
</dbReference>
<evidence type="ECO:0000313" key="11">
    <source>
        <dbReference type="EMBL" id="KTC71544.1"/>
    </source>
</evidence>
<keyword evidence="4 9" id="KW-0456">Lyase</keyword>
<evidence type="ECO:0000256" key="9">
    <source>
        <dbReference type="RuleBase" id="RU366031"/>
    </source>
</evidence>
<dbReference type="EMBL" id="LNXT01000021">
    <property type="protein sequence ID" value="KTC71544.1"/>
    <property type="molecule type" value="Genomic_DNA"/>
</dbReference>
<organism evidence="12 14">
    <name type="scientific">Legionella birminghamensis</name>
    <dbReference type="NCBI Taxonomy" id="28083"/>
    <lineage>
        <taxon>Bacteria</taxon>
        <taxon>Pseudomonadati</taxon>
        <taxon>Pseudomonadota</taxon>
        <taxon>Gammaproteobacteria</taxon>
        <taxon>Legionellales</taxon>
        <taxon>Legionellaceae</taxon>
        <taxon>Legionella</taxon>
    </lineage>
</organism>
<dbReference type="SUPFAM" id="SSF69618">
    <property type="entry name" value="HemD-like"/>
    <property type="match status" value="1"/>
</dbReference>
<keyword evidence="13" id="KW-1185">Reference proteome</keyword>